<sequence length="399" mass="46187">MKANSTSFRSYFAELNARCKADFFVVLYLRAGKPEVPTRFIAHAGIDRTRIRQRVMSCHELWWRLADVLAQTNSAATRCMKEQTHMHADIAADAHQLKMTQDYILQTLVEQLLERKLRNKELMITIGSTNYSWEAGRVKNCRMYFNVVIAQTFYMITNPQLSQRIINTHFLNILEFFNQLFNNPAHLQDCKQLFQRSLRPVSCESMILAMFSSCLKTRLMQQVDIHEHRFCFKSGGITHTLARVEQFKVQGKTLTLADCTNAYQAIDHNAIMHALQLQGVNSLFVEYYRAYLNTRSCKYADTLTTGVQAGNSVSSLAFSIYLNYVITAMEAKVTNSPYSQTTFRQASTRTWFSWNSLSFSNRQVSNWRLRSAHLLRMVVKSPFWAKHFRKHQPPHSLSG</sequence>
<organism evidence="2">
    <name type="scientific">Hexamita inflata</name>
    <dbReference type="NCBI Taxonomy" id="28002"/>
    <lineage>
        <taxon>Eukaryota</taxon>
        <taxon>Metamonada</taxon>
        <taxon>Diplomonadida</taxon>
        <taxon>Hexamitidae</taxon>
        <taxon>Hexamitinae</taxon>
        <taxon>Hexamita</taxon>
    </lineage>
</organism>
<keyword evidence="2" id="KW-0808">Transferase</keyword>
<dbReference type="Proteomes" id="UP001642409">
    <property type="component" value="Unassembled WGS sequence"/>
</dbReference>
<evidence type="ECO:0000313" key="3">
    <source>
        <dbReference type="EMBL" id="CAL6079831.1"/>
    </source>
</evidence>
<dbReference type="EMBL" id="CATOUU010000939">
    <property type="protein sequence ID" value="CAI9961350.1"/>
    <property type="molecule type" value="Genomic_DNA"/>
</dbReference>
<evidence type="ECO:0000259" key="1">
    <source>
        <dbReference type="Pfam" id="PF00078"/>
    </source>
</evidence>
<keyword evidence="2" id="KW-0695">RNA-directed DNA polymerase</keyword>
<dbReference type="EMBL" id="CAXDID020000342">
    <property type="protein sequence ID" value="CAL6079831.1"/>
    <property type="molecule type" value="Genomic_DNA"/>
</dbReference>
<evidence type="ECO:0000313" key="4">
    <source>
        <dbReference type="Proteomes" id="UP001642409"/>
    </source>
</evidence>
<accession>A0AA86QMM0</accession>
<reference evidence="3 4" key="2">
    <citation type="submission" date="2024-07" db="EMBL/GenBank/DDBJ databases">
        <authorList>
            <person name="Akdeniz Z."/>
        </authorList>
    </citation>
    <scope>NUCLEOTIDE SEQUENCE [LARGE SCALE GENOMIC DNA]</scope>
</reference>
<evidence type="ECO:0000313" key="2">
    <source>
        <dbReference type="EMBL" id="CAI9961350.1"/>
    </source>
</evidence>
<reference evidence="2" key="1">
    <citation type="submission" date="2023-06" db="EMBL/GenBank/DDBJ databases">
        <authorList>
            <person name="Kurt Z."/>
        </authorList>
    </citation>
    <scope>NUCLEOTIDE SEQUENCE</scope>
</reference>
<gene>
    <name evidence="2" type="ORF">HINF_LOCUS48995</name>
    <name evidence="3" type="ORF">HINF_LOCUS59575</name>
</gene>
<dbReference type="AlphaFoldDB" id="A0AA86QMM0"/>
<proteinExistence type="predicted"/>
<comment type="caution">
    <text evidence="2">The sequence shown here is derived from an EMBL/GenBank/DDBJ whole genome shotgun (WGS) entry which is preliminary data.</text>
</comment>
<keyword evidence="4" id="KW-1185">Reference proteome</keyword>
<dbReference type="InterPro" id="IPR000477">
    <property type="entry name" value="RT_dom"/>
</dbReference>
<dbReference type="Pfam" id="PF00078">
    <property type="entry name" value="RVT_1"/>
    <property type="match status" value="1"/>
</dbReference>
<name>A0AA86QMM0_9EUKA</name>
<dbReference type="GO" id="GO:0003964">
    <property type="term" value="F:RNA-directed DNA polymerase activity"/>
    <property type="evidence" value="ECO:0007669"/>
    <property type="project" value="UniProtKB-KW"/>
</dbReference>
<keyword evidence="2" id="KW-0548">Nucleotidyltransferase</keyword>
<feature type="domain" description="Reverse transcriptase" evidence="1">
    <location>
        <begin position="196"/>
        <end position="332"/>
    </location>
</feature>
<protein>
    <submittedName>
        <fullName evidence="2">Reverse transcriptase (RNA-dependent DNA polymerase)</fullName>
    </submittedName>
    <submittedName>
        <fullName evidence="3">Reverse_transcriptase (RNA-dependent DNA polymerase)</fullName>
    </submittedName>
</protein>